<dbReference type="Proteomes" id="UP000092598">
    <property type="component" value="Chromosome"/>
</dbReference>
<gene>
    <name evidence="9" type="ORF">SLINC_5215</name>
</gene>
<dbReference type="NCBIfam" id="TIGR02937">
    <property type="entry name" value="sigma70-ECF"/>
    <property type="match status" value="1"/>
</dbReference>
<dbReference type="InterPro" id="IPR036388">
    <property type="entry name" value="WH-like_DNA-bd_sf"/>
</dbReference>
<dbReference type="GO" id="GO:0006352">
    <property type="term" value="P:DNA-templated transcription initiation"/>
    <property type="evidence" value="ECO:0007669"/>
    <property type="project" value="InterPro"/>
</dbReference>
<dbReference type="PATRIC" id="fig|1915.4.peg.5780"/>
<dbReference type="InterPro" id="IPR007627">
    <property type="entry name" value="RNA_pol_sigma70_r2"/>
</dbReference>
<dbReference type="Gene3D" id="1.10.1740.10">
    <property type="match status" value="1"/>
</dbReference>
<dbReference type="InterPro" id="IPR039425">
    <property type="entry name" value="RNA_pol_sigma-70-like"/>
</dbReference>
<dbReference type="GO" id="GO:0003677">
    <property type="term" value="F:DNA binding"/>
    <property type="evidence" value="ECO:0007669"/>
    <property type="project" value="UniProtKB-KW"/>
</dbReference>
<dbReference type="CDD" id="cd06171">
    <property type="entry name" value="Sigma70_r4"/>
    <property type="match status" value="1"/>
</dbReference>
<accession>A0A1B1MFQ1</accession>
<dbReference type="InterPro" id="IPR000838">
    <property type="entry name" value="RNA_pol_sigma70_ECF_CS"/>
</dbReference>
<dbReference type="GO" id="GO:0006950">
    <property type="term" value="P:response to stress"/>
    <property type="evidence" value="ECO:0007669"/>
    <property type="project" value="UniProtKB-ARBA"/>
</dbReference>
<organism evidence="9 10">
    <name type="scientific">Streptomyces lincolnensis</name>
    <dbReference type="NCBI Taxonomy" id="1915"/>
    <lineage>
        <taxon>Bacteria</taxon>
        <taxon>Bacillati</taxon>
        <taxon>Actinomycetota</taxon>
        <taxon>Actinomycetes</taxon>
        <taxon>Kitasatosporales</taxon>
        <taxon>Streptomycetaceae</taxon>
        <taxon>Streptomyces</taxon>
    </lineage>
</organism>
<evidence type="ECO:0000259" key="7">
    <source>
        <dbReference type="Pfam" id="PF04542"/>
    </source>
</evidence>
<reference evidence="9 10" key="1">
    <citation type="submission" date="2016-07" db="EMBL/GenBank/DDBJ databases">
        <title>Enhancement of antibiotic productionsby engineered nitrateutilization in actinobacteria.</title>
        <authorList>
            <person name="Meng S.C."/>
        </authorList>
    </citation>
    <scope>NUCLEOTIDE SEQUENCE [LARGE SCALE GENOMIC DNA]</scope>
    <source>
        <strain evidence="9 10">NRRL 2936</strain>
    </source>
</reference>
<evidence type="ECO:0000313" key="10">
    <source>
        <dbReference type="Proteomes" id="UP000092598"/>
    </source>
</evidence>
<evidence type="ECO:0000256" key="2">
    <source>
        <dbReference type="ARBA" id="ARBA00023015"/>
    </source>
</evidence>
<comment type="similarity">
    <text evidence="1 6">Belongs to the sigma-70 factor family. ECF subfamily.</text>
</comment>
<dbReference type="KEGG" id="sls:SLINC_5215"/>
<keyword evidence="2 6" id="KW-0805">Transcription regulation</keyword>
<dbReference type="Gene3D" id="1.10.10.10">
    <property type="entry name" value="Winged helix-like DNA-binding domain superfamily/Winged helix DNA-binding domain"/>
    <property type="match status" value="1"/>
</dbReference>
<evidence type="ECO:0000256" key="5">
    <source>
        <dbReference type="ARBA" id="ARBA00023163"/>
    </source>
</evidence>
<dbReference type="InterPro" id="IPR013249">
    <property type="entry name" value="RNA_pol_sigma70_r4_t2"/>
</dbReference>
<evidence type="ECO:0000256" key="4">
    <source>
        <dbReference type="ARBA" id="ARBA00023125"/>
    </source>
</evidence>
<evidence type="ECO:0000259" key="8">
    <source>
        <dbReference type="Pfam" id="PF08281"/>
    </source>
</evidence>
<protein>
    <recommendedName>
        <fullName evidence="6">RNA polymerase sigma factor</fullName>
    </recommendedName>
</protein>
<dbReference type="AlphaFoldDB" id="A0A1B1MFQ1"/>
<dbReference type="Pfam" id="PF08281">
    <property type="entry name" value="Sigma70_r4_2"/>
    <property type="match status" value="1"/>
</dbReference>
<proteinExistence type="inferred from homology"/>
<evidence type="ECO:0000256" key="3">
    <source>
        <dbReference type="ARBA" id="ARBA00023082"/>
    </source>
</evidence>
<dbReference type="PROSITE" id="PS01063">
    <property type="entry name" value="SIGMA70_ECF"/>
    <property type="match status" value="1"/>
</dbReference>
<dbReference type="PANTHER" id="PTHR43133">
    <property type="entry name" value="RNA POLYMERASE ECF-TYPE SIGMA FACTO"/>
    <property type="match status" value="1"/>
</dbReference>
<dbReference type="PANTHER" id="PTHR43133:SF8">
    <property type="entry name" value="RNA POLYMERASE SIGMA FACTOR HI_1459-RELATED"/>
    <property type="match status" value="1"/>
</dbReference>
<feature type="domain" description="RNA polymerase sigma factor 70 region 4 type 2" evidence="8">
    <location>
        <begin position="101"/>
        <end position="153"/>
    </location>
</feature>
<dbReference type="SUPFAM" id="SSF88946">
    <property type="entry name" value="Sigma2 domain of RNA polymerase sigma factors"/>
    <property type="match status" value="1"/>
</dbReference>
<keyword evidence="4 6" id="KW-0238">DNA-binding</keyword>
<keyword evidence="3 6" id="KW-0731">Sigma factor</keyword>
<evidence type="ECO:0000256" key="6">
    <source>
        <dbReference type="RuleBase" id="RU000716"/>
    </source>
</evidence>
<keyword evidence="10" id="KW-1185">Reference proteome</keyword>
<dbReference type="GO" id="GO:0016987">
    <property type="term" value="F:sigma factor activity"/>
    <property type="evidence" value="ECO:0007669"/>
    <property type="project" value="UniProtKB-KW"/>
</dbReference>
<feature type="domain" description="RNA polymerase sigma-70 region 2" evidence="7">
    <location>
        <begin position="11"/>
        <end position="66"/>
    </location>
</feature>
<dbReference type="STRING" id="1915.SLINC_5215"/>
<evidence type="ECO:0000256" key="1">
    <source>
        <dbReference type="ARBA" id="ARBA00010641"/>
    </source>
</evidence>
<name>A0A1B1MFQ1_STRLN</name>
<dbReference type="InterPro" id="IPR014284">
    <property type="entry name" value="RNA_pol_sigma-70_dom"/>
</dbReference>
<keyword evidence="5 6" id="KW-0804">Transcription</keyword>
<dbReference type="SUPFAM" id="SSF88659">
    <property type="entry name" value="Sigma3 and sigma4 domains of RNA polymerase sigma factors"/>
    <property type="match status" value="1"/>
</dbReference>
<evidence type="ECO:0000313" key="9">
    <source>
        <dbReference type="EMBL" id="ANS67439.1"/>
    </source>
</evidence>
<dbReference type="Pfam" id="PF04542">
    <property type="entry name" value="Sigma70_r2"/>
    <property type="match status" value="1"/>
</dbReference>
<sequence>MRAHTAIALRAATALGAGADAEDVVQQAFVKAYCSLGRFREGAAFKPWLLSIVANETRNTVRTAARQRTLAGREAAFVEAEPLIADSADPAVATLETERRAALLAAMEKLGEEHRLVVTYRYLLEMDESETAQALGWPRGTVKSRLNRALRKLGRLLPDFQPREGGDERE</sequence>
<dbReference type="InterPro" id="IPR013324">
    <property type="entry name" value="RNA_pol_sigma_r3/r4-like"/>
</dbReference>
<dbReference type="EMBL" id="CP016438">
    <property type="protein sequence ID" value="ANS67439.1"/>
    <property type="molecule type" value="Genomic_DNA"/>
</dbReference>
<dbReference type="InterPro" id="IPR013325">
    <property type="entry name" value="RNA_pol_sigma_r2"/>
</dbReference>